<dbReference type="GO" id="GO:0005524">
    <property type="term" value="F:ATP binding"/>
    <property type="evidence" value="ECO:0007669"/>
    <property type="project" value="UniProtKB-KW"/>
</dbReference>
<dbReference type="PANTHER" id="PTHR24418">
    <property type="entry name" value="TYROSINE-PROTEIN KINASE"/>
    <property type="match status" value="1"/>
</dbReference>
<dbReference type="PROSITE" id="PS50001">
    <property type="entry name" value="SH2"/>
    <property type="match status" value="1"/>
</dbReference>
<dbReference type="InterPro" id="IPR001245">
    <property type="entry name" value="Ser-Thr/Tyr_kinase_cat_dom"/>
</dbReference>
<dbReference type="STRING" id="70415.A0A5S6QIE9"/>
<dbReference type="WBParaSite" id="TMUE_2000007156.1">
    <property type="protein sequence ID" value="TMUE_2000007156.1"/>
    <property type="gene ID" value="WBGene00286983"/>
</dbReference>
<dbReference type="Pfam" id="PF07714">
    <property type="entry name" value="PK_Tyr_Ser-Thr"/>
    <property type="match status" value="1"/>
</dbReference>
<dbReference type="EC" id="2.7.10.2" evidence="8"/>
<dbReference type="InterPro" id="IPR000980">
    <property type="entry name" value="SH2"/>
</dbReference>
<keyword evidence="7" id="KW-0727">SH2 domain</keyword>
<dbReference type="Gene3D" id="3.30.505.10">
    <property type="entry name" value="SH2 domain"/>
    <property type="match status" value="1"/>
</dbReference>
<sequence length="397" mass="46027">METVKRLKRKRKPLSINDPIRRRSFFCGCLPRNDTESLLTKNGQFLVRVTDPKFEHASPFVITVRAHDGTFHVVILQSSKKLYHLEGPHFRTVDELISHYVSKALPLTKESKLIIKEGIKKVCWIMHDSEIEPVEKMGEGHFGEVWKVELICDIRKKTTICAAVKVLKSEAYSESERKEFIEECRKMRALLHPNVVLFYGIVVDVEPIKLVMELCDISLAAYLKDKCGQVTTVEKLRYTKHIAQGMEYITSKQFIHRDLALRNCLLKNRIAKIADFGQSKRGRVYKMKLDTDEPLPVMWIPPDTLDTRIFSEKSDVWAFGITIWELFSDGRQPYDELSPKLSHEDFAHELMHIVTHGYRMEAPPEMPSFVKSIMQKCWAAKAEDRPTFKQICYELGL</sequence>
<keyword evidence="2 8" id="KW-0547">Nucleotide-binding</keyword>
<accession>A0A5S6QIE9</accession>
<dbReference type="SUPFAM" id="SSF55550">
    <property type="entry name" value="SH2 domain"/>
    <property type="match status" value="1"/>
</dbReference>
<protein>
    <recommendedName>
        <fullName evidence="8">Tyrosine-protein kinase</fullName>
        <ecNumber evidence="8">2.7.10.2</ecNumber>
    </recommendedName>
</protein>
<evidence type="ECO:0000256" key="7">
    <source>
        <dbReference type="PROSITE-ProRule" id="PRU00191"/>
    </source>
</evidence>
<dbReference type="SMART" id="SM00252">
    <property type="entry name" value="SH2"/>
    <property type="match status" value="1"/>
</dbReference>
<evidence type="ECO:0000313" key="11">
    <source>
        <dbReference type="Proteomes" id="UP000046395"/>
    </source>
</evidence>
<evidence type="ECO:0000256" key="1">
    <source>
        <dbReference type="ARBA" id="ARBA00022679"/>
    </source>
</evidence>
<dbReference type="InterPro" id="IPR008266">
    <property type="entry name" value="Tyr_kinase_AS"/>
</dbReference>
<dbReference type="PROSITE" id="PS00109">
    <property type="entry name" value="PROTEIN_KINASE_TYR"/>
    <property type="match status" value="1"/>
</dbReference>
<dbReference type="InterPro" id="IPR035849">
    <property type="entry name" value="Fes/Fps/Fer_SH2"/>
</dbReference>
<dbReference type="Pfam" id="PF00017">
    <property type="entry name" value="SH2"/>
    <property type="match status" value="1"/>
</dbReference>
<evidence type="ECO:0000256" key="6">
    <source>
        <dbReference type="ARBA" id="ARBA00051245"/>
    </source>
</evidence>
<dbReference type="Gene3D" id="1.10.510.10">
    <property type="entry name" value="Transferase(Phosphotransferase) domain 1"/>
    <property type="match status" value="1"/>
</dbReference>
<dbReference type="CDD" id="cd10361">
    <property type="entry name" value="SH2_Fps_family"/>
    <property type="match status" value="1"/>
</dbReference>
<dbReference type="CDD" id="cd00192">
    <property type="entry name" value="PTKc"/>
    <property type="match status" value="1"/>
</dbReference>
<feature type="domain" description="SH2" evidence="9">
    <location>
        <begin position="25"/>
        <end position="117"/>
    </location>
</feature>
<dbReference type="SMART" id="SM00219">
    <property type="entry name" value="TyrKc"/>
    <property type="match status" value="1"/>
</dbReference>
<evidence type="ECO:0000259" key="10">
    <source>
        <dbReference type="PROSITE" id="PS50011"/>
    </source>
</evidence>
<dbReference type="InterPro" id="IPR000719">
    <property type="entry name" value="Prot_kinase_dom"/>
</dbReference>
<name>A0A5S6QIE9_TRIMR</name>
<keyword evidence="11" id="KW-1185">Reference proteome</keyword>
<dbReference type="InterPro" id="IPR036860">
    <property type="entry name" value="SH2_dom_sf"/>
</dbReference>
<keyword evidence="5 8" id="KW-0829">Tyrosine-protein kinase</keyword>
<evidence type="ECO:0000256" key="5">
    <source>
        <dbReference type="ARBA" id="ARBA00023137"/>
    </source>
</evidence>
<evidence type="ECO:0000259" key="9">
    <source>
        <dbReference type="PROSITE" id="PS50001"/>
    </source>
</evidence>
<keyword evidence="1 8" id="KW-0808">Transferase</keyword>
<keyword evidence="4 8" id="KW-0067">ATP-binding</keyword>
<dbReference type="InterPro" id="IPR050198">
    <property type="entry name" value="Non-receptor_tyrosine_kinases"/>
</dbReference>
<dbReference type="Proteomes" id="UP000046395">
    <property type="component" value="Unassembled WGS sequence"/>
</dbReference>
<feature type="domain" description="Protein kinase" evidence="10">
    <location>
        <begin position="131"/>
        <end position="397"/>
    </location>
</feature>
<dbReference type="AlphaFoldDB" id="A0A5S6QIE9"/>
<organism evidence="11 12">
    <name type="scientific">Trichuris muris</name>
    <name type="common">Mouse whipworm</name>
    <dbReference type="NCBI Taxonomy" id="70415"/>
    <lineage>
        <taxon>Eukaryota</taxon>
        <taxon>Metazoa</taxon>
        <taxon>Ecdysozoa</taxon>
        <taxon>Nematoda</taxon>
        <taxon>Enoplea</taxon>
        <taxon>Dorylaimia</taxon>
        <taxon>Trichinellida</taxon>
        <taxon>Trichuridae</taxon>
        <taxon>Trichuris</taxon>
    </lineage>
</organism>
<evidence type="ECO:0000256" key="4">
    <source>
        <dbReference type="ARBA" id="ARBA00022840"/>
    </source>
</evidence>
<dbReference type="InterPro" id="IPR020635">
    <property type="entry name" value="Tyr_kinase_cat_dom"/>
</dbReference>
<proteinExistence type="inferred from homology"/>
<reference evidence="12" key="1">
    <citation type="submission" date="2019-12" db="UniProtKB">
        <authorList>
            <consortium name="WormBaseParasite"/>
        </authorList>
    </citation>
    <scope>IDENTIFICATION</scope>
</reference>
<evidence type="ECO:0000313" key="12">
    <source>
        <dbReference type="WBParaSite" id="TMUE_2000007156.1"/>
    </source>
</evidence>
<comment type="similarity">
    <text evidence="8">Belongs to the protein kinase superfamily. Tyr protein kinase family.</text>
</comment>
<dbReference type="PRINTS" id="PR00109">
    <property type="entry name" value="TYRKINASE"/>
</dbReference>
<dbReference type="GO" id="GO:0004715">
    <property type="term" value="F:non-membrane spanning protein tyrosine kinase activity"/>
    <property type="evidence" value="ECO:0007669"/>
    <property type="project" value="UniProtKB-EC"/>
</dbReference>
<dbReference type="PROSITE" id="PS50011">
    <property type="entry name" value="PROTEIN_KINASE_DOM"/>
    <property type="match status" value="1"/>
</dbReference>
<comment type="catalytic activity">
    <reaction evidence="6 8">
        <text>L-tyrosyl-[protein] + ATP = O-phospho-L-tyrosyl-[protein] + ADP + H(+)</text>
        <dbReference type="Rhea" id="RHEA:10596"/>
        <dbReference type="Rhea" id="RHEA-COMP:10136"/>
        <dbReference type="Rhea" id="RHEA-COMP:20101"/>
        <dbReference type="ChEBI" id="CHEBI:15378"/>
        <dbReference type="ChEBI" id="CHEBI:30616"/>
        <dbReference type="ChEBI" id="CHEBI:46858"/>
        <dbReference type="ChEBI" id="CHEBI:61978"/>
        <dbReference type="ChEBI" id="CHEBI:456216"/>
        <dbReference type="EC" id="2.7.10.2"/>
    </reaction>
</comment>
<dbReference type="InterPro" id="IPR011009">
    <property type="entry name" value="Kinase-like_dom_sf"/>
</dbReference>
<dbReference type="SUPFAM" id="SSF56112">
    <property type="entry name" value="Protein kinase-like (PK-like)"/>
    <property type="match status" value="1"/>
</dbReference>
<evidence type="ECO:0000256" key="3">
    <source>
        <dbReference type="ARBA" id="ARBA00022777"/>
    </source>
</evidence>
<evidence type="ECO:0000256" key="8">
    <source>
        <dbReference type="RuleBase" id="RU362096"/>
    </source>
</evidence>
<keyword evidence="3 8" id="KW-0418">Kinase</keyword>
<evidence type="ECO:0000256" key="2">
    <source>
        <dbReference type="ARBA" id="ARBA00022741"/>
    </source>
</evidence>